<dbReference type="Proteomes" id="UP000324233">
    <property type="component" value="Chromosome"/>
</dbReference>
<feature type="region of interest" description="Disordered" evidence="1">
    <location>
        <begin position="325"/>
        <end position="449"/>
    </location>
</feature>
<sequence length="544" mass="60469">MISDAKLAANRRNAQRSTGPRTAEGKAASRLNGMRHGRRSKLLPMPALPQEDPRELALFVDRFVRDGDPADSMERSLLEHAARLTRAIERSDRAESAYLADAVRKSAVDRADREGATEDRCRRVTRLAAELFHPLSPHEYRDADWRDDPAAALAGLEETAEGRRWLLEQWRSIRAYLVAGGDMPVGDFYRFIRLHGRRVTDLSWDLDLNAVMAAVEVAWPWCGRAVYKRFLAELHSEDWRLFEQQRQWRTFAPLPATPEEAMAVLLRDAESQMARLAAMLCEDAEGPDPDAVAFAAELELGGHRRAAAARTRELMQVLDQLRKLRKDRGAGPRGQSGEPSPADALPDEDGSDEPGPALTIPDEGGCDDPGLTRSPHGGGSHGEAKIEAEAEAEPDPEADPEAEADLWERAPIVIVEDEPEPPVPEDDGEGVQEPEGEPPAPGTFEAFERWFLEAKAARVPDDRSHGETLAQAEKRKFAEMLSIALDTPMGRAPDYGKYERRRAKQRQKEKERQEQMHMQMERQAEPSAAQEGPSRPADPPGASP</sequence>
<dbReference type="EMBL" id="CP042997">
    <property type="protein sequence ID" value="QEH32367.1"/>
    <property type="molecule type" value="Genomic_DNA"/>
</dbReference>
<reference evidence="2 3" key="1">
    <citation type="submission" date="2019-08" db="EMBL/GenBank/DDBJ databases">
        <title>Deep-cultivation of Planctomycetes and their phenomic and genomic characterization uncovers novel biology.</title>
        <authorList>
            <person name="Wiegand S."/>
            <person name="Jogler M."/>
            <person name="Boedeker C."/>
            <person name="Pinto D."/>
            <person name="Vollmers J."/>
            <person name="Rivas-Marin E."/>
            <person name="Kohn T."/>
            <person name="Peeters S.H."/>
            <person name="Heuer A."/>
            <person name="Rast P."/>
            <person name="Oberbeckmann S."/>
            <person name="Bunk B."/>
            <person name="Jeske O."/>
            <person name="Meyerdierks A."/>
            <person name="Storesund J.E."/>
            <person name="Kallscheuer N."/>
            <person name="Luecker S."/>
            <person name="Lage O.M."/>
            <person name="Pohl T."/>
            <person name="Merkel B.J."/>
            <person name="Hornburger P."/>
            <person name="Mueller R.-W."/>
            <person name="Bruemmer F."/>
            <person name="Labrenz M."/>
            <person name="Spormann A.M."/>
            <person name="Op den Camp H."/>
            <person name="Overmann J."/>
            <person name="Amann R."/>
            <person name="Jetten M.S.M."/>
            <person name="Mascher T."/>
            <person name="Medema M.H."/>
            <person name="Devos D.P."/>
            <person name="Kaster A.-K."/>
            <person name="Ovreas L."/>
            <person name="Rohde M."/>
            <person name="Galperin M.Y."/>
            <person name="Jogler C."/>
        </authorList>
    </citation>
    <scope>NUCLEOTIDE SEQUENCE [LARGE SCALE GENOMIC DNA]</scope>
    <source>
        <strain evidence="2 3">OJF2</strain>
    </source>
</reference>
<feature type="region of interest" description="Disordered" evidence="1">
    <location>
        <begin position="486"/>
        <end position="544"/>
    </location>
</feature>
<name>A0A5B9VWP8_9BACT</name>
<dbReference type="AlphaFoldDB" id="A0A5B9VWP8"/>
<dbReference type="RefSeq" id="WP_148591492.1">
    <property type="nucleotide sequence ID" value="NZ_CP042997.1"/>
</dbReference>
<proteinExistence type="predicted"/>
<feature type="compositionally biased region" description="Acidic residues" evidence="1">
    <location>
        <begin position="389"/>
        <end position="405"/>
    </location>
</feature>
<organism evidence="2 3">
    <name type="scientific">Aquisphaera giovannonii</name>
    <dbReference type="NCBI Taxonomy" id="406548"/>
    <lineage>
        <taxon>Bacteria</taxon>
        <taxon>Pseudomonadati</taxon>
        <taxon>Planctomycetota</taxon>
        <taxon>Planctomycetia</taxon>
        <taxon>Isosphaerales</taxon>
        <taxon>Isosphaeraceae</taxon>
        <taxon>Aquisphaera</taxon>
    </lineage>
</organism>
<dbReference type="OrthoDB" id="69722at2"/>
<gene>
    <name evidence="2" type="ORF">OJF2_08370</name>
</gene>
<feature type="compositionally biased region" description="Acidic residues" evidence="1">
    <location>
        <begin position="415"/>
        <end position="436"/>
    </location>
</feature>
<feature type="region of interest" description="Disordered" evidence="1">
    <location>
        <begin position="1"/>
        <end position="39"/>
    </location>
</feature>
<protein>
    <submittedName>
        <fullName evidence="2">Uncharacterized protein</fullName>
    </submittedName>
</protein>
<dbReference type="KEGG" id="agv:OJF2_08370"/>
<feature type="compositionally biased region" description="Basic and acidic residues" evidence="1">
    <location>
        <begin position="506"/>
        <end position="524"/>
    </location>
</feature>
<evidence type="ECO:0000256" key="1">
    <source>
        <dbReference type="SAM" id="MobiDB-lite"/>
    </source>
</evidence>
<keyword evidence="3" id="KW-1185">Reference proteome</keyword>
<evidence type="ECO:0000313" key="3">
    <source>
        <dbReference type="Proteomes" id="UP000324233"/>
    </source>
</evidence>
<accession>A0A5B9VWP8</accession>
<evidence type="ECO:0000313" key="2">
    <source>
        <dbReference type="EMBL" id="QEH32367.1"/>
    </source>
</evidence>